<evidence type="ECO:0000256" key="1">
    <source>
        <dbReference type="SAM" id="MobiDB-lite"/>
    </source>
</evidence>
<sequence length="583" mass="64092">MSSPPPGPFWNYPVETVKDCITVRTVPDPVPTTSTPAAALPSSTQAAALSPTTPAAALPSSTPAAALRRPLPSSPPVVQVVPETVAPERAPRRRRRPRATSAELRRMLRNRDLAPEDDWTQMTNRFDIRRVQNRVAQRSYPTGMRRRIQDLEAQEEAERMRANDAMANPNGVPNTGMIDMRSLPPTYRQLGGQWPQPPLDWNSVPGLESPQPSSTSPPQATVRRQPRQVQSALTQSPFSPVWDEFYQSQETGIFDSYPVNEEGYSGLQSSSISQVTSSMSRTDAEHLRSLPPPVPTTWGSPASLFQASERAANLGTPTRAVNREAPANRPNPLGFRSLQSSPSVMGQMSLPQIPHGPVARNPLGFSSLQPSPSVLGQMRLPQVPHGPVSRNPLGFSSLQPSPSVLGQMRLPQVPNRPVVPWEQVVDPRLQSQVFSDTRPTAPWTGAGPSRANEENIESATRPMQGTGYGAFEDIATAYYAIQPPTSTSMSAEDLESRSKRLLEAIANAYYGTDAVPDMDRRAFLQHVLYTVTTMLTSHTTGSSSQLAFLWHDRGDAHDRETLEVLKRMVQREVRAMTEMQLDD</sequence>
<feature type="region of interest" description="Disordered" evidence="1">
    <location>
        <begin position="183"/>
        <end position="235"/>
    </location>
</feature>
<feature type="compositionally biased region" description="Low complexity" evidence="1">
    <location>
        <begin position="209"/>
        <end position="219"/>
    </location>
</feature>
<proteinExistence type="predicted"/>
<dbReference type="Proteomes" id="UP000706124">
    <property type="component" value="Unassembled WGS sequence"/>
</dbReference>
<feature type="region of interest" description="Disordered" evidence="1">
    <location>
        <begin position="436"/>
        <end position="455"/>
    </location>
</feature>
<comment type="caution">
    <text evidence="2">The sequence shown here is derived from an EMBL/GenBank/DDBJ whole genome shotgun (WGS) entry which is preliminary data.</text>
</comment>
<protein>
    <submittedName>
        <fullName evidence="2">Uncharacterized protein</fullName>
    </submittedName>
</protein>
<dbReference type="CDD" id="cd14688">
    <property type="entry name" value="bZIP_YAP"/>
    <property type="match status" value="1"/>
</dbReference>
<dbReference type="AlphaFoldDB" id="A0A9P7M7Y9"/>
<evidence type="ECO:0000313" key="3">
    <source>
        <dbReference type="Proteomes" id="UP000706124"/>
    </source>
</evidence>
<feature type="region of interest" description="Disordered" evidence="1">
    <location>
        <begin position="26"/>
        <end position="77"/>
    </location>
</feature>
<gene>
    <name evidence="2" type="ORF">E4U60_005195</name>
</gene>
<evidence type="ECO:0000313" key="2">
    <source>
        <dbReference type="EMBL" id="KAG5932464.1"/>
    </source>
</evidence>
<feature type="compositionally biased region" description="Low complexity" evidence="1">
    <location>
        <begin position="31"/>
        <end position="77"/>
    </location>
</feature>
<accession>A0A9P7M7Y9</accession>
<dbReference type="OrthoDB" id="194358at2759"/>
<keyword evidence="3" id="KW-1185">Reference proteome</keyword>
<organism evidence="2 3">
    <name type="scientific">Claviceps pazoutovae</name>
    <dbReference type="NCBI Taxonomy" id="1649127"/>
    <lineage>
        <taxon>Eukaryota</taxon>
        <taxon>Fungi</taxon>
        <taxon>Dikarya</taxon>
        <taxon>Ascomycota</taxon>
        <taxon>Pezizomycotina</taxon>
        <taxon>Sordariomycetes</taxon>
        <taxon>Hypocreomycetidae</taxon>
        <taxon>Hypocreales</taxon>
        <taxon>Clavicipitaceae</taxon>
        <taxon>Claviceps</taxon>
    </lineage>
</organism>
<reference evidence="2 3" key="1">
    <citation type="journal article" date="2020" name="bioRxiv">
        <title>Whole genome comparisons of ergot fungi reveals the divergence and evolution of species within the genus Claviceps are the result of varying mechanisms driving genome evolution and host range expansion.</title>
        <authorList>
            <person name="Wyka S.A."/>
            <person name="Mondo S.J."/>
            <person name="Liu M."/>
            <person name="Dettman J."/>
            <person name="Nalam V."/>
            <person name="Broders K.D."/>
        </authorList>
    </citation>
    <scope>NUCLEOTIDE SEQUENCE [LARGE SCALE GENOMIC DNA]</scope>
    <source>
        <strain evidence="2 3">CCC 1485</strain>
    </source>
</reference>
<name>A0A9P7M7Y9_9HYPO</name>
<dbReference type="EMBL" id="SRPO01000449">
    <property type="protein sequence ID" value="KAG5932464.1"/>
    <property type="molecule type" value="Genomic_DNA"/>
</dbReference>